<dbReference type="AlphaFoldDB" id="A0A2T4U4K7"/>
<dbReference type="InterPro" id="IPR019676">
    <property type="entry name" value="DUF2529"/>
</dbReference>
<proteinExistence type="predicted"/>
<gene>
    <name evidence="2" type="ORF">C6Y45_11890</name>
</gene>
<dbReference type="Gene3D" id="3.40.50.10490">
    <property type="entry name" value="Glucose-6-phosphate isomerase like protein, domain 1"/>
    <property type="match status" value="1"/>
</dbReference>
<dbReference type="EMBL" id="PZJJ01000020">
    <property type="protein sequence ID" value="PTL38340.1"/>
    <property type="molecule type" value="Genomic_DNA"/>
</dbReference>
<organism evidence="2 3">
    <name type="scientific">Alkalicoccus saliphilus</name>
    <dbReference type="NCBI Taxonomy" id="200989"/>
    <lineage>
        <taxon>Bacteria</taxon>
        <taxon>Bacillati</taxon>
        <taxon>Bacillota</taxon>
        <taxon>Bacilli</taxon>
        <taxon>Bacillales</taxon>
        <taxon>Bacillaceae</taxon>
        <taxon>Alkalicoccus</taxon>
    </lineage>
</organism>
<feature type="domain" description="DUF2529" evidence="1">
    <location>
        <begin position="1"/>
        <end position="164"/>
    </location>
</feature>
<name>A0A2T4U4K7_9BACI</name>
<dbReference type="Pfam" id="PF10740">
    <property type="entry name" value="DUF2529"/>
    <property type="match status" value="1"/>
</dbReference>
<accession>A0A2T4U4K7</accession>
<evidence type="ECO:0000313" key="3">
    <source>
        <dbReference type="Proteomes" id="UP000240509"/>
    </source>
</evidence>
<dbReference type="OrthoDB" id="2737584at2"/>
<reference evidence="2 3" key="1">
    <citation type="submission" date="2018-03" db="EMBL/GenBank/DDBJ databases">
        <title>Alkalicoccus saliphilus sp. nov., isolated from a mineral pool.</title>
        <authorList>
            <person name="Zhao B."/>
        </authorList>
    </citation>
    <scope>NUCLEOTIDE SEQUENCE [LARGE SCALE GENOMIC DNA]</scope>
    <source>
        <strain evidence="2 3">6AG</strain>
    </source>
</reference>
<protein>
    <recommendedName>
        <fullName evidence="1">DUF2529 domain-containing protein</fullName>
    </recommendedName>
</protein>
<keyword evidence="3" id="KW-1185">Reference proteome</keyword>
<dbReference type="RefSeq" id="WP_107585447.1">
    <property type="nucleotide sequence ID" value="NZ_PZJJ01000020.1"/>
</dbReference>
<evidence type="ECO:0000313" key="2">
    <source>
        <dbReference type="EMBL" id="PTL38340.1"/>
    </source>
</evidence>
<sequence>MMKIFETQLSGILRKLNKSEMDIEDAARVTAQSILSDGKVYAAASPELGGIVSQAVHGTDAVPECNRLEKDTVLSSLDTVWVFTARVEDTEAEIRAVQEAGASLVLVLPEAYGHELEQAASFLIETHVTRPLIPVESGERIGEPHLLVSLHIYYALFFQLHEILEEHEEM</sequence>
<dbReference type="Proteomes" id="UP000240509">
    <property type="component" value="Unassembled WGS sequence"/>
</dbReference>
<comment type="caution">
    <text evidence="2">The sequence shown here is derived from an EMBL/GenBank/DDBJ whole genome shotgun (WGS) entry which is preliminary data.</text>
</comment>
<evidence type="ECO:0000259" key="1">
    <source>
        <dbReference type="Pfam" id="PF10740"/>
    </source>
</evidence>